<dbReference type="FunFam" id="1.20.1220.12:FF:000001">
    <property type="entry name" value="Malate synthase"/>
    <property type="match status" value="1"/>
</dbReference>
<dbReference type="CDD" id="cd00727">
    <property type="entry name" value="malate_synt_A"/>
    <property type="match status" value="1"/>
</dbReference>
<evidence type="ECO:0000256" key="4">
    <source>
        <dbReference type="ARBA" id="ARBA00022532"/>
    </source>
</evidence>
<dbReference type="RefSeq" id="WP_087043704.1">
    <property type="nucleotide sequence ID" value="NZ_FCOB02000005.1"/>
</dbReference>
<comment type="catalytic activity">
    <reaction evidence="6 8">
        <text>glyoxylate + acetyl-CoA + H2O = (S)-malate + CoA + H(+)</text>
        <dbReference type="Rhea" id="RHEA:18181"/>
        <dbReference type="ChEBI" id="CHEBI:15377"/>
        <dbReference type="ChEBI" id="CHEBI:15378"/>
        <dbReference type="ChEBI" id="CHEBI:15589"/>
        <dbReference type="ChEBI" id="CHEBI:36655"/>
        <dbReference type="ChEBI" id="CHEBI:57287"/>
        <dbReference type="ChEBI" id="CHEBI:57288"/>
        <dbReference type="EC" id="2.3.3.9"/>
    </reaction>
</comment>
<dbReference type="InterPro" id="IPR048355">
    <property type="entry name" value="MS_C"/>
</dbReference>
<dbReference type="Gene3D" id="1.20.1220.12">
    <property type="entry name" value="Malate synthase, domain III"/>
    <property type="match status" value="1"/>
</dbReference>
<keyword evidence="13" id="KW-1185">Reference proteome</keyword>
<evidence type="ECO:0000313" key="13">
    <source>
        <dbReference type="Proteomes" id="UP000054978"/>
    </source>
</evidence>
<proteinExistence type="inferred from homology"/>
<accession>A0A158A762</accession>
<reference evidence="12" key="1">
    <citation type="submission" date="2016-01" db="EMBL/GenBank/DDBJ databases">
        <authorList>
            <person name="Peeters C."/>
        </authorList>
    </citation>
    <scope>NUCLEOTIDE SEQUENCE [LARGE SCALE GENOMIC DNA]</scope>
    <source>
        <strain evidence="12">LMG 29326</strain>
    </source>
</reference>
<feature type="active site" description="Proton donor" evidence="7">
    <location>
        <position position="450"/>
    </location>
</feature>
<evidence type="ECO:0000259" key="9">
    <source>
        <dbReference type="Pfam" id="PF01274"/>
    </source>
</evidence>
<dbReference type="OrthoDB" id="9768429at2"/>
<dbReference type="InterPro" id="IPR001465">
    <property type="entry name" value="Malate_synthase_TIM"/>
</dbReference>
<dbReference type="Gene3D" id="3.20.20.360">
    <property type="entry name" value="Malate synthase, domain 3"/>
    <property type="match status" value="1"/>
</dbReference>
<keyword evidence="4 8" id="KW-0816">Tricarboxylic acid cycle</keyword>
<keyword evidence="3 8" id="KW-0329">Glyoxylate bypass</keyword>
<dbReference type="UniPathway" id="UPA00703">
    <property type="reaction ID" value="UER00720"/>
</dbReference>
<dbReference type="InterPro" id="IPR046363">
    <property type="entry name" value="MS_N_TIM-barrel_dom"/>
</dbReference>
<dbReference type="Pfam" id="PF20656">
    <property type="entry name" value="MS_N"/>
    <property type="match status" value="1"/>
</dbReference>
<dbReference type="Proteomes" id="UP000054978">
    <property type="component" value="Unassembled WGS sequence"/>
</dbReference>
<dbReference type="Pfam" id="PF20659">
    <property type="entry name" value="MS_C"/>
    <property type="match status" value="1"/>
</dbReference>
<comment type="similarity">
    <text evidence="1 8">Belongs to the malate synthase family.</text>
</comment>
<dbReference type="Pfam" id="PF01274">
    <property type="entry name" value="MS_TIM-barrel"/>
    <property type="match status" value="1"/>
</dbReference>
<evidence type="ECO:0000259" key="10">
    <source>
        <dbReference type="Pfam" id="PF20656"/>
    </source>
</evidence>
<organism evidence="12 13">
    <name type="scientific">Caballeronia ptereochthonis</name>
    <dbReference type="NCBI Taxonomy" id="1777144"/>
    <lineage>
        <taxon>Bacteria</taxon>
        <taxon>Pseudomonadati</taxon>
        <taxon>Pseudomonadota</taxon>
        <taxon>Betaproteobacteria</taxon>
        <taxon>Burkholderiales</taxon>
        <taxon>Burkholderiaceae</taxon>
        <taxon>Caballeronia</taxon>
    </lineage>
</organism>
<dbReference type="InterPro" id="IPR044856">
    <property type="entry name" value="Malate_synth_C_sf"/>
</dbReference>
<dbReference type="STRING" id="1777144.AWB83_01424"/>
<evidence type="ECO:0000256" key="2">
    <source>
        <dbReference type="ARBA" id="ARBA00012636"/>
    </source>
</evidence>
<dbReference type="GO" id="GO:0006099">
    <property type="term" value="P:tricarboxylic acid cycle"/>
    <property type="evidence" value="ECO:0007669"/>
    <property type="project" value="UniProtKB-KW"/>
</dbReference>
<dbReference type="GO" id="GO:0006097">
    <property type="term" value="P:glyoxylate cycle"/>
    <property type="evidence" value="ECO:0007669"/>
    <property type="project" value="UniProtKB-UniPathway"/>
</dbReference>
<keyword evidence="5 8" id="KW-0808">Transferase</keyword>
<gene>
    <name evidence="12" type="ORF">AWB83_01424</name>
</gene>
<protein>
    <recommendedName>
        <fullName evidence="2 8">Malate synthase</fullName>
        <ecNumber evidence="2 8">2.3.3.9</ecNumber>
    </recommendedName>
</protein>
<feature type="domain" description="Malate synthase TIM barrel" evidence="9">
    <location>
        <begin position="164"/>
        <end position="409"/>
    </location>
</feature>
<feature type="domain" description="Malate synthase C-terminal" evidence="11">
    <location>
        <begin position="416"/>
        <end position="536"/>
    </location>
</feature>
<dbReference type="InterPro" id="IPR048356">
    <property type="entry name" value="MS_N"/>
</dbReference>
<evidence type="ECO:0000313" key="12">
    <source>
        <dbReference type="EMBL" id="SAK53674.1"/>
    </source>
</evidence>
<feature type="active site" description="Proton acceptor" evidence="7">
    <location>
        <position position="168"/>
    </location>
</feature>
<comment type="caution">
    <text evidence="12">The sequence shown here is derived from an EMBL/GenBank/DDBJ whole genome shotgun (WGS) entry which is preliminary data.</text>
</comment>
<comment type="pathway">
    <text evidence="8">Carbohydrate metabolism; glyoxylate cycle; (S)-malate from isocitrate: step 2/2.</text>
</comment>
<evidence type="ECO:0000256" key="7">
    <source>
        <dbReference type="PIRSR" id="PIRSR001363-1"/>
    </source>
</evidence>
<dbReference type="EC" id="2.3.3.9" evidence="2 8"/>
<dbReference type="FunFam" id="3.20.20.360:FF:000001">
    <property type="entry name" value="Malate synthase"/>
    <property type="match status" value="1"/>
</dbReference>
<dbReference type="PIRSF" id="PIRSF001363">
    <property type="entry name" value="Malate_synth"/>
    <property type="match status" value="1"/>
</dbReference>
<evidence type="ECO:0000256" key="6">
    <source>
        <dbReference type="ARBA" id="ARBA00047918"/>
    </source>
</evidence>
<sequence>MSQSSNPLTLPKGMAISAEIKPGYEAILTPEALEFVATLHRQFEPRRQQLLAARVERTKRLDAGERPGFLESTKSIREGDWKVAPLPKDLQCRRVEITGPVERKMIINALNSGADSYMTDFEDSNAPNWDNQIVGQINLKDAVRRTISLEQNGKTYRLNDQVATLIVRPRGWHLDEKHVTVDGQRVSGGIFDFALFLFHNAKELIARGSGPYFYLPKMESHLEARLWNDIFVAAQEGVGIARGTIRATVLVETILAAFEMDEILYELREHSSGLNAGRWDYIFSAIKKFKNDPDFCLADRAKITMTVPFMRAYALELLKTCHKRNAPAIGGMSALIPIKNDPAANDRAMGGVRSDKARDATDGYDGGWVAHPGLVPVAMEEFVKVLGDKPNQIGKQRTDVQVTAHDLLDFRPEAPITEAGLRNNISVGIHYLGSWLAGNGCVPIHNLMEDAATAEISRSQVWQWIRSPKGKLDDGRKVTAAMVREITIDELEKVKQSVGGAGTDTKPYERAAKIFEEMSTAERFTEFLTLPLYEEI</sequence>
<name>A0A158A762_9BURK</name>
<evidence type="ECO:0000259" key="11">
    <source>
        <dbReference type="Pfam" id="PF20659"/>
    </source>
</evidence>
<dbReference type="InterPro" id="IPR019830">
    <property type="entry name" value="Malate_synthase_CS"/>
</dbReference>
<dbReference type="PANTHER" id="PTHR42902:SF1">
    <property type="entry name" value="MALATE SYNTHASE 1-RELATED"/>
    <property type="match status" value="1"/>
</dbReference>
<dbReference type="GO" id="GO:0004474">
    <property type="term" value="F:malate synthase activity"/>
    <property type="evidence" value="ECO:0007669"/>
    <property type="project" value="UniProtKB-EC"/>
</dbReference>
<dbReference type="PROSITE" id="PS00510">
    <property type="entry name" value="MALATE_SYNTHASE"/>
    <property type="match status" value="1"/>
</dbReference>
<dbReference type="PANTHER" id="PTHR42902">
    <property type="entry name" value="MALATE SYNTHASE"/>
    <property type="match status" value="1"/>
</dbReference>
<evidence type="ECO:0000256" key="5">
    <source>
        <dbReference type="ARBA" id="ARBA00022679"/>
    </source>
</evidence>
<dbReference type="InterPro" id="IPR006252">
    <property type="entry name" value="Malate_synthA"/>
</dbReference>
<dbReference type="SUPFAM" id="SSF51645">
    <property type="entry name" value="Malate synthase G"/>
    <property type="match status" value="1"/>
</dbReference>
<dbReference type="AlphaFoldDB" id="A0A158A762"/>
<evidence type="ECO:0000256" key="3">
    <source>
        <dbReference type="ARBA" id="ARBA00022435"/>
    </source>
</evidence>
<evidence type="ECO:0000256" key="8">
    <source>
        <dbReference type="RuleBase" id="RU000555"/>
    </source>
</evidence>
<dbReference type="InterPro" id="IPR011076">
    <property type="entry name" value="Malate_synth_sf"/>
</dbReference>
<dbReference type="NCBIfam" id="TIGR01344">
    <property type="entry name" value="malate_syn_A"/>
    <property type="match status" value="1"/>
</dbReference>
<evidence type="ECO:0000256" key="1">
    <source>
        <dbReference type="ARBA" id="ARBA00006394"/>
    </source>
</evidence>
<dbReference type="EMBL" id="FCOB02000005">
    <property type="protein sequence ID" value="SAK53674.1"/>
    <property type="molecule type" value="Genomic_DNA"/>
</dbReference>
<feature type="domain" description="Malate synthase N-terminal" evidence="10">
    <location>
        <begin position="13"/>
        <end position="74"/>
    </location>
</feature>
<dbReference type="GO" id="GO:0005737">
    <property type="term" value="C:cytoplasm"/>
    <property type="evidence" value="ECO:0007669"/>
    <property type="project" value="TreeGrafter"/>
</dbReference>